<evidence type="ECO:0000256" key="2">
    <source>
        <dbReference type="ARBA" id="ARBA00004191"/>
    </source>
</evidence>
<organism evidence="20 21">
    <name type="scientific">Penicillium citrinum</name>
    <dbReference type="NCBI Taxonomy" id="5077"/>
    <lineage>
        <taxon>Eukaryota</taxon>
        <taxon>Fungi</taxon>
        <taxon>Dikarya</taxon>
        <taxon>Ascomycota</taxon>
        <taxon>Pezizomycotina</taxon>
        <taxon>Eurotiomycetes</taxon>
        <taxon>Eurotiomycetidae</taxon>
        <taxon>Eurotiales</taxon>
        <taxon>Aspergillaceae</taxon>
        <taxon>Penicillium</taxon>
    </lineage>
</organism>
<sequence>MGSPWKSTAVLTWLLAAESVYSLPQSQPIGSVAEKILEQTATESSAAFKTQYPPSNAEERLLIPETSPIYRVALDKQGHPAEQPFPTGVDRVLDDIALLLSPDDSTADSSVPAPTIGTGPATTSFGDEIPNISNANDQSEVPSGPPTALPGPPGGTGYPSSMDNQDVFQPVATNAPPANIKARDDHPVKNLHANSSDPIETNKFYAGLFLGTQTNASFTQPYSLSWSGGKGSLKSWGFGVTHLEENVLAYGPKNDKLPGKPAEYYINPVGLQHMILSASELDKSSVLNVENPKAFSAHAILSPSAGSNQSITFPVVQGMGYVTGVYNDLQPLIESGVFFRKVVSAGSPKPGIYKYQVALEDDTHWVLYASPNDGKDPELKLATKSTLRGPHGFSGSIQVAKNPAGKSGEKFYDNSAGVYPVAGHISGSVTGDTGSYSLSWTKGGKHTDGTPLIMFALPHHVESFDRNTTERVTSVHLRSTTKGNATAIIGDSWTMVEPELPVDMGFAPWSTSKGNIHALSPSSKEAIVQIAPYELQQNISEQTSLNSMYYSGKALSKFATLVWTVSQLGGDDKVSSKAFQELKDSFALFVNNHQQYPLAYDSVWKGVVSSAGYDGDLNQDFGNTAYNDHHFHYGYFIQAAAIIGSLDPDWLAQNKDWVNMLVRDAGNSVENDPHFPFSRAFDWFNGHSWAKGLFESYDGKDEESTSEDTMFAYAVKMWGQTIGDASMEARGNLMLGVMRRSLDNYFLMRNNNTNQPAQFIGNKVTGILFENKVDHTTYFGNNLEYIQGIHMLPLLPHSAYTRSQEFVSEEWEAMFSPNASTPADKVDGGWKGVLFANLALVNPKASWNFFAQHHFDYSWIDGGASRTWYLAYAAALGGL</sequence>
<feature type="domain" description="Glycosyl hydrolase family 81 N-terminal" evidence="18">
    <location>
        <begin position="186"/>
        <end position="510"/>
    </location>
</feature>
<dbReference type="GO" id="GO:0042973">
    <property type="term" value="F:glucan endo-1,3-beta-D-glucosidase activity"/>
    <property type="evidence" value="ECO:0007669"/>
    <property type="project" value="UniProtKB-EC"/>
</dbReference>
<protein>
    <recommendedName>
        <fullName evidence="14">Glucan endo-1,3-beta-D-glucosidase 1</fullName>
        <ecNumber evidence="4">3.2.1.39</ecNumber>
    </recommendedName>
    <alternativeName>
        <fullName evidence="15">Daughter specific expression protein 4</fullName>
    </alternativeName>
</protein>
<evidence type="ECO:0000256" key="16">
    <source>
        <dbReference type="SAM" id="MobiDB-lite"/>
    </source>
</evidence>
<evidence type="ECO:0000259" key="18">
    <source>
        <dbReference type="Pfam" id="PF03639"/>
    </source>
</evidence>
<dbReference type="Gene3D" id="1.20.5.420">
    <property type="entry name" value="Immunoglobulin FC, subunit C"/>
    <property type="match status" value="1"/>
</dbReference>
<accession>A0A9W9NYF7</accession>
<evidence type="ECO:0000256" key="9">
    <source>
        <dbReference type="ARBA" id="ARBA00023180"/>
    </source>
</evidence>
<feature type="signal peptide" evidence="17">
    <location>
        <begin position="1"/>
        <end position="22"/>
    </location>
</feature>
<evidence type="ECO:0000256" key="17">
    <source>
        <dbReference type="SAM" id="SignalP"/>
    </source>
</evidence>
<evidence type="ECO:0000256" key="3">
    <source>
        <dbReference type="ARBA" id="ARBA00010730"/>
    </source>
</evidence>
<name>A0A9W9NYF7_PENCI</name>
<dbReference type="GO" id="GO:0000272">
    <property type="term" value="P:polysaccharide catabolic process"/>
    <property type="evidence" value="ECO:0007669"/>
    <property type="project" value="UniProtKB-KW"/>
</dbReference>
<keyword evidence="10" id="KW-0119">Carbohydrate metabolism</keyword>
<dbReference type="Gene3D" id="1.10.287.1170">
    <property type="entry name" value="glycoside hydrolase family 81 endo-[beta] glucanase"/>
    <property type="match status" value="1"/>
</dbReference>
<evidence type="ECO:0000256" key="1">
    <source>
        <dbReference type="ARBA" id="ARBA00000382"/>
    </source>
</evidence>
<dbReference type="Proteomes" id="UP001147733">
    <property type="component" value="Unassembled WGS sequence"/>
</dbReference>
<keyword evidence="8" id="KW-0378">Hydrolase</keyword>
<comment type="similarity">
    <text evidence="3">Belongs to the glycosyl hydrolase 81 family.</text>
</comment>
<dbReference type="Pfam" id="PF17652">
    <property type="entry name" value="Glyco_hydro81C"/>
    <property type="match status" value="1"/>
</dbReference>
<dbReference type="InterPro" id="IPR040451">
    <property type="entry name" value="GH81_N"/>
</dbReference>
<evidence type="ECO:0000256" key="13">
    <source>
        <dbReference type="ARBA" id="ARBA00023326"/>
    </source>
</evidence>
<dbReference type="GO" id="GO:0009986">
    <property type="term" value="C:cell surface"/>
    <property type="evidence" value="ECO:0007669"/>
    <property type="project" value="TreeGrafter"/>
</dbReference>
<dbReference type="AlphaFoldDB" id="A0A9W9NYF7"/>
<keyword evidence="12" id="KW-0961">Cell wall biogenesis/degradation</keyword>
<dbReference type="PROSITE" id="PS52008">
    <property type="entry name" value="GH81"/>
    <property type="match status" value="1"/>
</dbReference>
<dbReference type="GO" id="GO:0071555">
    <property type="term" value="P:cell wall organization"/>
    <property type="evidence" value="ECO:0007669"/>
    <property type="project" value="UniProtKB-KW"/>
</dbReference>
<keyword evidence="5" id="KW-0134">Cell wall</keyword>
<evidence type="ECO:0000256" key="6">
    <source>
        <dbReference type="ARBA" id="ARBA00022525"/>
    </source>
</evidence>
<dbReference type="PANTHER" id="PTHR31983">
    <property type="entry name" value="ENDO-1,3(4)-BETA-GLUCANASE 1"/>
    <property type="match status" value="1"/>
</dbReference>
<dbReference type="GO" id="GO:0000920">
    <property type="term" value="P:septum digestion after cytokinesis"/>
    <property type="evidence" value="ECO:0007669"/>
    <property type="project" value="UniProtKB-ARBA"/>
</dbReference>
<keyword evidence="11" id="KW-0326">Glycosidase</keyword>
<evidence type="ECO:0000256" key="11">
    <source>
        <dbReference type="ARBA" id="ARBA00023295"/>
    </source>
</evidence>
<feature type="compositionally biased region" description="Polar residues" evidence="16">
    <location>
        <begin position="131"/>
        <end position="141"/>
    </location>
</feature>
<comment type="catalytic activity">
    <reaction evidence="1">
        <text>Hydrolysis of (1-&gt;3)-beta-D-glucosidic linkages in (1-&gt;3)-beta-D-glucans.</text>
        <dbReference type="EC" id="3.2.1.39"/>
    </reaction>
</comment>
<evidence type="ECO:0000256" key="10">
    <source>
        <dbReference type="ARBA" id="ARBA00023277"/>
    </source>
</evidence>
<dbReference type="GO" id="GO:0052861">
    <property type="term" value="F:endo-1,3(4)-beta-glucanase activity"/>
    <property type="evidence" value="ECO:0007669"/>
    <property type="project" value="InterPro"/>
</dbReference>
<evidence type="ECO:0000256" key="7">
    <source>
        <dbReference type="ARBA" id="ARBA00022729"/>
    </source>
</evidence>
<feature type="domain" description="Glycosyl hydrolase family 81 C-terminal" evidence="19">
    <location>
        <begin position="519"/>
        <end position="870"/>
    </location>
</feature>
<evidence type="ECO:0000256" key="5">
    <source>
        <dbReference type="ARBA" id="ARBA00022512"/>
    </source>
</evidence>
<dbReference type="PANTHER" id="PTHR31983:SF0">
    <property type="entry name" value="GLUCAN ENDO-1,3-BETA-D-GLUCOSIDASE 2"/>
    <property type="match status" value="1"/>
</dbReference>
<evidence type="ECO:0000256" key="15">
    <source>
        <dbReference type="ARBA" id="ARBA00075210"/>
    </source>
</evidence>
<dbReference type="OrthoDB" id="4473401at2759"/>
<keyword evidence="6" id="KW-0964">Secreted</keyword>
<dbReference type="FunFam" id="2.70.98.30:FF:000006">
    <property type="entry name" value="Endo-1,3-beta-glucanase Engl1"/>
    <property type="match status" value="1"/>
</dbReference>
<evidence type="ECO:0000313" key="21">
    <source>
        <dbReference type="Proteomes" id="UP001147733"/>
    </source>
</evidence>
<dbReference type="InterPro" id="IPR040720">
    <property type="entry name" value="GH81_C"/>
</dbReference>
<evidence type="ECO:0000256" key="4">
    <source>
        <dbReference type="ARBA" id="ARBA00012780"/>
    </source>
</evidence>
<gene>
    <name evidence="20" type="ORF">N7469_006323</name>
</gene>
<dbReference type="FunFam" id="1.20.5.420:FF:000008">
    <property type="entry name" value="Endo-1,3-beta-glucanase Engl1"/>
    <property type="match status" value="1"/>
</dbReference>
<reference evidence="20" key="2">
    <citation type="journal article" date="2023" name="IMA Fungus">
        <title>Comparative genomic study of the Penicillium genus elucidates a diverse pangenome and 15 lateral gene transfer events.</title>
        <authorList>
            <person name="Petersen C."/>
            <person name="Sorensen T."/>
            <person name="Nielsen M.R."/>
            <person name="Sondergaard T.E."/>
            <person name="Sorensen J.L."/>
            <person name="Fitzpatrick D.A."/>
            <person name="Frisvad J.C."/>
            <person name="Nielsen K.L."/>
        </authorList>
    </citation>
    <scope>NUCLEOTIDE SEQUENCE</scope>
    <source>
        <strain evidence="20">IBT 23319</strain>
    </source>
</reference>
<proteinExistence type="inferred from homology"/>
<keyword evidence="7 17" id="KW-0732">Signal</keyword>
<evidence type="ECO:0000256" key="12">
    <source>
        <dbReference type="ARBA" id="ARBA00023316"/>
    </source>
</evidence>
<reference evidence="20" key="1">
    <citation type="submission" date="2022-11" db="EMBL/GenBank/DDBJ databases">
        <authorList>
            <person name="Petersen C."/>
        </authorList>
    </citation>
    <scope>NUCLEOTIDE SEQUENCE</scope>
    <source>
        <strain evidence="20">IBT 23319</strain>
    </source>
</reference>
<dbReference type="RefSeq" id="XP_056500479.1">
    <property type="nucleotide sequence ID" value="XM_056645241.1"/>
</dbReference>
<feature type="compositionally biased region" description="Pro residues" evidence="16">
    <location>
        <begin position="143"/>
        <end position="153"/>
    </location>
</feature>
<dbReference type="EMBL" id="JAPQKT010000005">
    <property type="protein sequence ID" value="KAJ5231735.1"/>
    <property type="molecule type" value="Genomic_DNA"/>
</dbReference>
<feature type="compositionally biased region" description="Low complexity" evidence="16">
    <location>
        <begin position="112"/>
        <end position="123"/>
    </location>
</feature>
<feature type="region of interest" description="Disordered" evidence="16">
    <location>
        <begin position="103"/>
        <end position="196"/>
    </location>
</feature>
<keyword evidence="9" id="KW-0325">Glycoprotein</keyword>
<keyword evidence="13" id="KW-0624">Polysaccharide degradation</keyword>
<feature type="chain" id="PRO_5040962871" description="Glucan endo-1,3-beta-D-glucosidase 1" evidence="17">
    <location>
        <begin position="23"/>
        <end position="879"/>
    </location>
</feature>
<evidence type="ECO:0000256" key="8">
    <source>
        <dbReference type="ARBA" id="ARBA00022801"/>
    </source>
</evidence>
<dbReference type="InterPro" id="IPR005200">
    <property type="entry name" value="Endo-beta-glucanase"/>
</dbReference>
<dbReference type="EC" id="3.2.1.39" evidence="4"/>
<comment type="caution">
    <text evidence="20">The sequence shown here is derived from an EMBL/GenBank/DDBJ whole genome shotgun (WGS) entry which is preliminary data.</text>
</comment>
<dbReference type="Pfam" id="PF03639">
    <property type="entry name" value="Glyco_hydro_81"/>
    <property type="match status" value="1"/>
</dbReference>
<dbReference type="Gene3D" id="2.70.98.30">
    <property type="entry name" value="Golgi alpha-mannosidase II, domain 4"/>
    <property type="match status" value="1"/>
</dbReference>
<evidence type="ECO:0000256" key="14">
    <source>
        <dbReference type="ARBA" id="ARBA00074614"/>
    </source>
</evidence>
<keyword evidence="21" id="KW-1185">Reference proteome</keyword>
<evidence type="ECO:0000313" key="20">
    <source>
        <dbReference type="EMBL" id="KAJ5231735.1"/>
    </source>
</evidence>
<comment type="subcellular location">
    <subcellularLocation>
        <location evidence="2">Secreted</location>
        <location evidence="2">Cell wall</location>
    </subcellularLocation>
</comment>
<dbReference type="GeneID" id="81384408"/>
<evidence type="ECO:0000259" key="19">
    <source>
        <dbReference type="Pfam" id="PF17652"/>
    </source>
</evidence>